<accession>A0A914YGL7</accession>
<evidence type="ECO:0000313" key="3">
    <source>
        <dbReference type="WBParaSite" id="PSU_v2.g18593.t1"/>
    </source>
</evidence>
<reference evidence="3" key="1">
    <citation type="submission" date="2022-11" db="UniProtKB">
        <authorList>
            <consortium name="WormBaseParasite"/>
        </authorList>
    </citation>
    <scope>IDENTIFICATION</scope>
</reference>
<feature type="compositionally biased region" description="Pro residues" evidence="1">
    <location>
        <begin position="96"/>
        <end position="111"/>
    </location>
</feature>
<sequence length="176" mass="18721">MDRKKSNLETQSDGNQKQRRRKKRNPEQTQDDPTTMDDEGGGGGGGITARNKNTKSKRKIGGTNTNFRNRHGATTIQTPTMQIPPSTTPQHGKNTPAPPQSQPATTPPNPSSTPIAGAAAAAAANIIYGKNVVTPEVEAAMADFVKNTMDGNFEDENFGDSVFGDGNIGDIRDLSN</sequence>
<proteinExistence type="predicted"/>
<feature type="region of interest" description="Disordered" evidence="1">
    <location>
        <begin position="1"/>
        <end position="116"/>
    </location>
</feature>
<feature type="compositionally biased region" description="Low complexity" evidence="1">
    <location>
        <begin position="74"/>
        <end position="90"/>
    </location>
</feature>
<dbReference type="AlphaFoldDB" id="A0A914YGL7"/>
<dbReference type="Proteomes" id="UP000887577">
    <property type="component" value="Unplaced"/>
</dbReference>
<dbReference type="WBParaSite" id="PSU_v2.g18593.t1">
    <property type="protein sequence ID" value="PSU_v2.g18593.t1"/>
    <property type="gene ID" value="PSU_v2.g18593"/>
</dbReference>
<evidence type="ECO:0000313" key="2">
    <source>
        <dbReference type="Proteomes" id="UP000887577"/>
    </source>
</evidence>
<organism evidence="2 3">
    <name type="scientific">Panagrolaimus superbus</name>
    <dbReference type="NCBI Taxonomy" id="310955"/>
    <lineage>
        <taxon>Eukaryota</taxon>
        <taxon>Metazoa</taxon>
        <taxon>Ecdysozoa</taxon>
        <taxon>Nematoda</taxon>
        <taxon>Chromadorea</taxon>
        <taxon>Rhabditida</taxon>
        <taxon>Tylenchina</taxon>
        <taxon>Panagrolaimomorpha</taxon>
        <taxon>Panagrolaimoidea</taxon>
        <taxon>Panagrolaimidae</taxon>
        <taxon>Panagrolaimus</taxon>
    </lineage>
</organism>
<name>A0A914YGL7_9BILA</name>
<protein>
    <submittedName>
        <fullName evidence="3">Uncharacterized protein</fullName>
    </submittedName>
</protein>
<evidence type="ECO:0000256" key="1">
    <source>
        <dbReference type="SAM" id="MobiDB-lite"/>
    </source>
</evidence>
<keyword evidence="2" id="KW-1185">Reference proteome</keyword>